<evidence type="ECO:0000256" key="2">
    <source>
        <dbReference type="ARBA" id="ARBA00022618"/>
    </source>
</evidence>
<evidence type="ECO:0000256" key="5">
    <source>
        <dbReference type="PROSITE-ProRule" id="PRU00023"/>
    </source>
</evidence>
<dbReference type="AlphaFoldDB" id="A0AAN8PBF2"/>
<dbReference type="SMART" id="SM00248">
    <property type="entry name" value="ANK"/>
    <property type="match status" value="2"/>
</dbReference>
<dbReference type="InterPro" id="IPR002110">
    <property type="entry name" value="Ankyrin_rpt"/>
</dbReference>
<dbReference type="GO" id="GO:0005783">
    <property type="term" value="C:endoplasmic reticulum"/>
    <property type="evidence" value="ECO:0007669"/>
    <property type="project" value="TreeGrafter"/>
</dbReference>
<name>A0AAN8PBF2_POLSC</name>
<dbReference type="PROSITE" id="PS50297">
    <property type="entry name" value="ANK_REP_REGION"/>
    <property type="match status" value="1"/>
</dbReference>
<organism evidence="8 9">
    <name type="scientific">Polyplax serrata</name>
    <name type="common">Common mouse louse</name>
    <dbReference type="NCBI Taxonomy" id="468196"/>
    <lineage>
        <taxon>Eukaryota</taxon>
        <taxon>Metazoa</taxon>
        <taxon>Ecdysozoa</taxon>
        <taxon>Arthropoda</taxon>
        <taxon>Hexapoda</taxon>
        <taxon>Insecta</taxon>
        <taxon>Pterygota</taxon>
        <taxon>Neoptera</taxon>
        <taxon>Paraneoptera</taxon>
        <taxon>Psocodea</taxon>
        <taxon>Troctomorpha</taxon>
        <taxon>Phthiraptera</taxon>
        <taxon>Anoplura</taxon>
        <taxon>Polyplacidae</taxon>
        <taxon>Polyplax</taxon>
    </lineage>
</organism>
<feature type="domain" description="ANKLE2 third alpha/beta" evidence="7">
    <location>
        <begin position="422"/>
        <end position="523"/>
    </location>
</feature>
<dbReference type="InterPro" id="IPR036770">
    <property type="entry name" value="Ankyrin_rpt-contain_sf"/>
</dbReference>
<evidence type="ECO:0000256" key="3">
    <source>
        <dbReference type="ARBA" id="ARBA00023043"/>
    </source>
</evidence>
<comment type="caution">
    <text evidence="8">The sequence shown here is derived from an EMBL/GenBank/DDBJ whole genome shotgun (WGS) entry which is preliminary data.</text>
</comment>
<dbReference type="EMBL" id="JAWJWE010000037">
    <property type="protein sequence ID" value="KAK6626131.1"/>
    <property type="molecule type" value="Genomic_DNA"/>
</dbReference>
<dbReference type="SUPFAM" id="SSF48403">
    <property type="entry name" value="Ankyrin repeat"/>
    <property type="match status" value="1"/>
</dbReference>
<feature type="compositionally biased region" description="Polar residues" evidence="6">
    <location>
        <begin position="122"/>
        <end position="131"/>
    </location>
</feature>
<dbReference type="GO" id="GO:0051301">
    <property type="term" value="P:cell division"/>
    <property type="evidence" value="ECO:0007669"/>
    <property type="project" value="UniProtKB-KW"/>
</dbReference>
<keyword evidence="4" id="KW-0131">Cell cycle</keyword>
<dbReference type="InterPro" id="IPR056237">
    <property type="entry name" value="ANKLE2_3rd"/>
</dbReference>
<dbReference type="Pfam" id="PF24567">
    <property type="entry name" value="ANKLE2_3rd"/>
    <property type="match status" value="1"/>
</dbReference>
<evidence type="ECO:0000256" key="6">
    <source>
        <dbReference type="SAM" id="MobiDB-lite"/>
    </source>
</evidence>
<feature type="repeat" description="ANK" evidence="5">
    <location>
        <begin position="356"/>
        <end position="378"/>
    </location>
</feature>
<feature type="region of interest" description="Disordered" evidence="6">
    <location>
        <begin position="592"/>
        <end position="612"/>
    </location>
</feature>
<evidence type="ECO:0000313" key="8">
    <source>
        <dbReference type="EMBL" id="KAK6626131.1"/>
    </source>
</evidence>
<protein>
    <recommendedName>
        <fullName evidence="7">ANKLE2 third alpha/beta domain-containing protein</fullName>
    </recommendedName>
</protein>
<reference evidence="8 9" key="1">
    <citation type="submission" date="2023-10" db="EMBL/GenBank/DDBJ databases">
        <title>Genomes of two closely related lineages of the louse Polyplax serrata with different host specificities.</title>
        <authorList>
            <person name="Martinu J."/>
            <person name="Tarabai H."/>
            <person name="Stefka J."/>
            <person name="Hypsa V."/>
        </authorList>
    </citation>
    <scope>NUCLEOTIDE SEQUENCE [LARGE SCALE GENOMIC DNA]</scope>
    <source>
        <strain evidence="8">HR10_N</strain>
    </source>
</reference>
<feature type="region of interest" description="Disordered" evidence="6">
    <location>
        <begin position="958"/>
        <end position="998"/>
    </location>
</feature>
<comment type="similarity">
    <text evidence="1">Belongs to the ANKLE2 family.</text>
</comment>
<feature type="region of interest" description="Disordered" evidence="6">
    <location>
        <begin position="122"/>
        <end position="160"/>
    </location>
</feature>
<dbReference type="GO" id="GO:0051721">
    <property type="term" value="F:protein phosphatase 2A binding"/>
    <property type="evidence" value="ECO:0007669"/>
    <property type="project" value="TreeGrafter"/>
</dbReference>
<evidence type="ECO:0000259" key="7">
    <source>
        <dbReference type="Pfam" id="PF24567"/>
    </source>
</evidence>
<dbReference type="Gene3D" id="1.25.40.20">
    <property type="entry name" value="Ankyrin repeat-containing domain"/>
    <property type="match status" value="1"/>
</dbReference>
<accession>A0AAN8PBF2</accession>
<feature type="compositionally biased region" description="Polar residues" evidence="6">
    <location>
        <begin position="592"/>
        <end position="607"/>
    </location>
</feature>
<keyword evidence="2" id="KW-0132">Cell division</keyword>
<evidence type="ECO:0000256" key="1">
    <source>
        <dbReference type="ARBA" id="ARBA00007597"/>
    </source>
</evidence>
<evidence type="ECO:0000313" key="9">
    <source>
        <dbReference type="Proteomes" id="UP001372834"/>
    </source>
</evidence>
<dbReference type="Pfam" id="PF12796">
    <property type="entry name" value="Ank_2"/>
    <property type="match status" value="1"/>
</dbReference>
<proteinExistence type="inferred from homology"/>
<dbReference type="PROSITE" id="PS50088">
    <property type="entry name" value="ANK_REPEAT"/>
    <property type="match status" value="1"/>
</dbReference>
<feature type="compositionally biased region" description="Basic and acidic residues" evidence="6">
    <location>
        <begin position="132"/>
        <end position="142"/>
    </location>
</feature>
<keyword evidence="3 5" id="KW-0040">ANK repeat</keyword>
<dbReference type="Proteomes" id="UP001372834">
    <property type="component" value="Unassembled WGS sequence"/>
</dbReference>
<dbReference type="PANTHER" id="PTHR12349:SF4">
    <property type="entry name" value="ANKYRIN REPEAT AND LEM DOMAIN-CONTAINING PROTEIN 2"/>
    <property type="match status" value="1"/>
</dbReference>
<dbReference type="PANTHER" id="PTHR12349">
    <property type="entry name" value="ANKYRIN REPEAT AND LEM DOMAIN-CONTAINING PROTEIN 2"/>
    <property type="match status" value="1"/>
</dbReference>
<evidence type="ECO:0000256" key="4">
    <source>
        <dbReference type="ARBA" id="ARBA00023306"/>
    </source>
</evidence>
<sequence length="998" mass="113279">MSDIQCNYATTNNEKADRVSEDQTDDACLRDKQLDIVNNRSRSPDIGILKEQNFFVENNGLISLSKLYSNKNYTQNGGYISGKKEKHVRNLSDIRKVWDELTDTNQNEEKRGLGNVKLTVAETNNENNKNISVKENKPKDVDSSELNKSSPKDDTVGSGLPETNDVYYAVHIPSDFNLSDNTDIKKENLHVYLDKQELLQVVKMNKKARFKQFKSREEAEQFSLNGSEIVSQDDSSIMADNEKTMPFKRPKTEEMLEFRKDIKRGNIEVVREKILKNPKYLVSNGDTPAILQEGSRYNALHVAAIAKNAEITRLILDSITRLDFIAYMYDDNDVDSCYARGKILLDRYLNTPDKGANDTPLHMAAKYGAVEVVQVLLSYAECQKNNAFNKFKELPKDIICSRVREPCEEAKAAIASMMEEQYFVPVLRSEDNSMQPKVGEAFSFNNPLKLQNDLLSPRMEIRAYAGPMSKEKADLLKKKWKMPTRVVRCTDSPLALRLRDTEKGLEKTGRCLASELDVPWQEYWSFLDTFIDISSEAGLNLLETYMKTRFQESLVEAHQNESGNSSGDSGKELPCSIRDLCEAFEMCASQDRQSPNAKKTTAGSASSPRDHSAKKSFFSLTSCGKNPVLYVERSCEVFGKRIGAAITSCVTFENHSESLKESLETQIKHLQTLIKSYKEDIRFQSVDFQLVHSRVASVAIQSLQSLTDKGKQSILVALKGIDWSDGALSDDEDIYRNHEWLGVTMKHLSCLVMHLIMQLHDYQDNDLIKMSPSVWSEADCLILWAQATPCKCIWTKNGPKRSRGGLKRKSFRNEFEYEATRRKIQFDDEEEEFVDTLTSVADENEDHFFTPPSGNSDSEEDAMEEVVETPNTFIFPGPLPSKMDYAVLEAIHKVPLSPEKYPNIYLWRHILQMQPKNVVADQQHVSMSEPLKRRSFGFDSPKSSPCKLLDISLGTAESSPLQEAVMEPWERVTGPYSPRRSSKSSLSILHYEDSPTSR</sequence>
<feature type="compositionally biased region" description="Low complexity" evidence="6">
    <location>
        <begin position="977"/>
        <end position="987"/>
    </location>
</feature>
<gene>
    <name evidence="8" type="ORF">RUM43_006436</name>
</gene>